<feature type="compositionally biased region" description="Low complexity" evidence="1">
    <location>
        <begin position="68"/>
        <end position="87"/>
    </location>
</feature>
<protein>
    <submittedName>
        <fullName evidence="2">Uncharacterized protein</fullName>
    </submittedName>
</protein>
<sequence>MPGVVRARCRGRAGVGCATRRYEVPLRPPVPPQRHDCPQLCTAAPGDTTARSYVRLPRRRPRPPGCQTPTGSPAAAAISASATTPVTRRSFFMGPSSES</sequence>
<reference evidence="2 3" key="1">
    <citation type="submission" date="2019-03" db="EMBL/GenBank/DDBJ databases">
        <title>Comparative genomic analyses of the sweetpotato soil rot pathogen, Streptomyces ipomoeae.</title>
        <authorList>
            <person name="Ruschel Soares N."/>
            <person name="Badger J.H."/>
            <person name="Huguet-Tapia J.C."/>
            <person name="Clark C.A."/>
            <person name="Pettis G.S."/>
        </authorList>
    </citation>
    <scope>NUCLEOTIDE SEQUENCE [LARGE SCALE GENOMIC DNA]</scope>
    <source>
        <strain evidence="2 3">88-35</strain>
    </source>
</reference>
<comment type="caution">
    <text evidence="2">The sequence shown here is derived from an EMBL/GenBank/DDBJ whole genome shotgun (WGS) entry which is preliminary data.</text>
</comment>
<organism evidence="2 3">
    <name type="scientific">Streptomyces ipomoeae</name>
    <dbReference type="NCBI Taxonomy" id="103232"/>
    <lineage>
        <taxon>Bacteria</taxon>
        <taxon>Bacillati</taxon>
        <taxon>Actinomycetota</taxon>
        <taxon>Actinomycetes</taxon>
        <taxon>Kitasatosporales</taxon>
        <taxon>Streptomycetaceae</taxon>
        <taxon>Streptomyces</taxon>
    </lineage>
</organism>
<name>A0AAE8W417_9ACTN</name>
<dbReference type="AlphaFoldDB" id="A0AAE8W417"/>
<accession>A0AAE8W417</accession>
<evidence type="ECO:0000313" key="3">
    <source>
        <dbReference type="Proteomes" id="UP000318720"/>
    </source>
</evidence>
<dbReference type="EMBL" id="SPAZ01000138">
    <property type="protein sequence ID" value="TQE34161.1"/>
    <property type="molecule type" value="Genomic_DNA"/>
</dbReference>
<gene>
    <name evidence="2" type="ORF">Sipo8835_15900</name>
</gene>
<evidence type="ECO:0000313" key="2">
    <source>
        <dbReference type="EMBL" id="TQE34161.1"/>
    </source>
</evidence>
<proteinExistence type="predicted"/>
<evidence type="ECO:0000256" key="1">
    <source>
        <dbReference type="SAM" id="MobiDB-lite"/>
    </source>
</evidence>
<dbReference type="Proteomes" id="UP000318720">
    <property type="component" value="Unassembled WGS sequence"/>
</dbReference>
<feature type="region of interest" description="Disordered" evidence="1">
    <location>
        <begin position="57"/>
        <end position="99"/>
    </location>
</feature>